<evidence type="ECO:0000256" key="1">
    <source>
        <dbReference type="ARBA" id="ARBA00022737"/>
    </source>
</evidence>
<evidence type="ECO:0000313" key="4">
    <source>
        <dbReference type="WBParaSite" id="ALUE_0002207101-mRNA-1"/>
    </source>
</evidence>
<dbReference type="Proteomes" id="UP000036681">
    <property type="component" value="Unplaced"/>
</dbReference>
<organism evidence="3 4">
    <name type="scientific">Ascaris lumbricoides</name>
    <name type="common">Giant roundworm</name>
    <dbReference type="NCBI Taxonomy" id="6252"/>
    <lineage>
        <taxon>Eukaryota</taxon>
        <taxon>Metazoa</taxon>
        <taxon>Ecdysozoa</taxon>
        <taxon>Nematoda</taxon>
        <taxon>Chromadorea</taxon>
        <taxon>Rhabditida</taxon>
        <taxon>Spirurina</taxon>
        <taxon>Ascaridomorpha</taxon>
        <taxon>Ascaridoidea</taxon>
        <taxon>Ascarididae</taxon>
        <taxon>Ascaris</taxon>
    </lineage>
</organism>
<proteinExistence type="predicted"/>
<dbReference type="PANTHER" id="PTHR16263">
    <property type="entry name" value="TETRATRICOPEPTIDE REPEAT PROTEIN 38"/>
    <property type="match status" value="1"/>
</dbReference>
<evidence type="ECO:0000313" key="3">
    <source>
        <dbReference type="Proteomes" id="UP000036681"/>
    </source>
</evidence>
<sequence length="149" mass="16930">MRKFSDRLKIEVLGAIVCGAGKINRQGLELRREDAWATHASAHCMEMNGRINEGIAFMESTVQNWNPCFMLACHNYWHTALFYLEKQDYDTVLSYYDSEIGIRSKSGAMLDLVDAASILFRLQMEGVDVGDRWNALLPIAESHIDGKKQ</sequence>
<keyword evidence="2" id="KW-0802">TPR repeat</keyword>
<dbReference type="PANTHER" id="PTHR16263:SF4">
    <property type="entry name" value="TETRATRICOPEPTIDE REPEAT PROTEIN 38"/>
    <property type="match status" value="1"/>
</dbReference>
<dbReference type="WBParaSite" id="ALUE_0002207101-mRNA-1">
    <property type="protein sequence ID" value="ALUE_0002207101-mRNA-1"/>
    <property type="gene ID" value="ALUE_0002207101"/>
</dbReference>
<name>A0A0M3ITJ3_ASCLU</name>
<keyword evidence="3" id="KW-1185">Reference proteome</keyword>
<keyword evidence="1" id="KW-0677">Repeat</keyword>
<evidence type="ECO:0000256" key="2">
    <source>
        <dbReference type="ARBA" id="ARBA00022803"/>
    </source>
</evidence>
<dbReference type="InterPro" id="IPR033891">
    <property type="entry name" value="TTC38"/>
</dbReference>
<reference evidence="4" key="1">
    <citation type="submission" date="2017-02" db="UniProtKB">
        <authorList>
            <consortium name="WormBaseParasite"/>
        </authorList>
    </citation>
    <scope>IDENTIFICATION</scope>
</reference>
<dbReference type="AlphaFoldDB" id="A0A0M3ITJ3"/>
<accession>A0A0M3ITJ3</accession>
<protein>
    <submittedName>
        <fullName evidence="4">Tetratricopeptide repeat protein 38</fullName>
    </submittedName>
</protein>